<evidence type="ECO:0000313" key="3">
    <source>
        <dbReference type="Proteomes" id="UP000012429"/>
    </source>
</evidence>
<comment type="caution">
    <text evidence="2">The sequence shown here is derived from an EMBL/GenBank/DDBJ whole genome shotgun (WGS) entry which is preliminary data.</text>
</comment>
<feature type="transmembrane region" description="Helical" evidence="1">
    <location>
        <begin position="6"/>
        <end position="26"/>
    </location>
</feature>
<dbReference type="AlphaFoldDB" id="N6UV22"/>
<keyword evidence="1" id="KW-1133">Transmembrane helix</keyword>
<gene>
    <name evidence="2" type="ORF">RHSP_73615</name>
</gene>
<organism evidence="2 3">
    <name type="scientific">Rhizobium freirei PRF 81</name>
    <dbReference type="NCBI Taxonomy" id="363754"/>
    <lineage>
        <taxon>Bacteria</taxon>
        <taxon>Pseudomonadati</taxon>
        <taxon>Pseudomonadota</taxon>
        <taxon>Alphaproteobacteria</taxon>
        <taxon>Hyphomicrobiales</taxon>
        <taxon>Rhizobiaceae</taxon>
        <taxon>Rhizobium/Agrobacterium group</taxon>
        <taxon>Rhizobium</taxon>
    </lineage>
</organism>
<protein>
    <submittedName>
        <fullName evidence="2">Uncharacterized protein</fullName>
    </submittedName>
</protein>
<evidence type="ECO:0000313" key="2">
    <source>
        <dbReference type="EMBL" id="ENN84591.1"/>
    </source>
</evidence>
<keyword evidence="1" id="KW-0472">Membrane</keyword>
<keyword evidence="3" id="KW-1185">Reference proteome</keyword>
<reference evidence="2 3" key="1">
    <citation type="journal article" date="2012" name="BMC Genomics">
        <title>Genomic basis of broad host range and environmental adaptability of Rhizobium tropici CIAT 899 and Rhizobium sp. PRF 81 which are used in inoculants for common bean (Phaseolus vulgaris L.).</title>
        <authorList>
            <person name="Ormeno-Orrillo E."/>
            <person name="Menna P."/>
            <person name="Almeida L.G."/>
            <person name="Ollero F.J."/>
            <person name="Nicolas M.F."/>
            <person name="Pains Rodrigues E."/>
            <person name="Shigueyoshi Nakatani A."/>
            <person name="Silva Batista J.S."/>
            <person name="Oliveira Chueire L.M."/>
            <person name="Souza R.C."/>
            <person name="Ribeiro Vasconcelos A.T."/>
            <person name="Megias M."/>
            <person name="Hungria M."/>
            <person name="Martinez-Romero E."/>
        </authorList>
    </citation>
    <scope>NUCLEOTIDE SEQUENCE [LARGE SCALE GENOMIC DNA]</scope>
    <source>
        <strain evidence="2 3">PRF 81</strain>
    </source>
</reference>
<keyword evidence="1" id="KW-0812">Transmembrane</keyword>
<accession>N6UV22</accession>
<name>N6UV22_9HYPH</name>
<dbReference type="Proteomes" id="UP000012429">
    <property type="component" value="Unassembled WGS sequence"/>
</dbReference>
<evidence type="ECO:0000256" key="1">
    <source>
        <dbReference type="SAM" id="Phobius"/>
    </source>
</evidence>
<proteinExistence type="predicted"/>
<dbReference type="EMBL" id="AQHN01000089">
    <property type="protein sequence ID" value="ENN84591.1"/>
    <property type="molecule type" value="Genomic_DNA"/>
</dbReference>
<sequence length="73" mass="8198">MADLQHIGVVAGIDAIVAVLLAAELGQCSGQAIMRQQNLSRFFRRDVRSRQLHAIYERGVGHGIPRMVHLRRH</sequence>